<feature type="active site" description="Proton donor/acceptor" evidence="5">
    <location>
        <position position="169"/>
    </location>
</feature>
<evidence type="ECO:0000313" key="8">
    <source>
        <dbReference type="Proteomes" id="UP000243528"/>
    </source>
</evidence>
<dbReference type="GO" id="GO:0006465">
    <property type="term" value="P:signal peptide processing"/>
    <property type="evidence" value="ECO:0007669"/>
    <property type="project" value="InterPro"/>
</dbReference>
<comment type="similarity">
    <text evidence="1">Belongs to the peptidase S49 family.</text>
</comment>
<dbReference type="PANTHER" id="PTHR33209:SF1">
    <property type="entry name" value="PEPTIDASE S49 DOMAIN-CONTAINING PROTEIN"/>
    <property type="match status" value="1"/>
</dbReference>
<dbReference type="Gene3D" id="3.90.226.10">
    <property type="entry name" value="2-enoyl-CoA Hydratase, Chain A, domain 1"/>
    <property type="match status" value="3"/>
</dbReference>
<proteinExistence type="inferred from homology"/>
<evidence type="ECO:0000256" key="3">
    <source>
        <dbReference type="ARBA" id="ARBA00022801"/>
    </source>
</evidence>
<sequence>MAEGAQGLRERVTSTTRQRRPPLVLELDVTEGLIEAPPADPLSAALSQRRPRLQDVLDGLRRASSDPQVTTLVLRVGGSRLTLTQAQELRNAISAFRAAGKRTVAWAESFGEFGAGNVPYLLAVACEHVYLQPSGDVGLTGIGIEEHFLSDALTKAGVTPQLGRRHEYKTAANTYLERAYTDAHREMSERLVTALSRQLVDAVAAGRGLRPERVRELVDRAPLLASEALEAGLIDGLAYRDEVYARIRRDVGARARLQYVTRYRRTTAQNVSRQLGSARRTDVIALIHGAGIVRQGRGARHPLGSAMGSDTVSAAFRAALRDDRVRAIVFRVDSPGGSYVASDAIWRHVTLARRHGTPVVVSMGRLAASGGYFVSMGADTIVAQPGTLTGSIGVLGGKAVTAELKARIGLTHDAVADGSNALMFSTNRGYTDSQWERLHTSLDRIYADFTDKVAQGRGLDASQVDELARGRVWTGAEAYEHGLVDELGGLRRAVELAKQKAGLEPDVEVDLRPFPRTAPWERLRPPRSSEDVGAVLPLDAVREAGWGNLAQAAASMGLPAAGPLTLPGAWRIR</sequence>
<dbReference type="PANTHER" id="PTHR33209">
    <property type="entry name" value="PROTEASE 4"/>
    <property type="match status" value="1"/>
</dbReference>
<dbReference type="EMBL" id="PYGE01000004">
    <property type="protein sequence ID" value="PSL05181.1"/>
    <property type="molecule type" value="Genomic_DNA"/>
</dbReference>
<dbReference type="GO" id="GO:0016020">
    <property type="term" value="C:membrane"/>
    <property type="evidence" value="ECO:0007669"/>
    <property type="project" value="InterPro"/>
</dbReference>
<dbReference type="GO" id="GO:0004176">
    <property type="term" value="F:ATP-dependent peptidase activity"/>
    <property type="evidence" value="ECO:0007669"/>
    <property type="project" value="InterPro"/>
</dbReference>
<keyword evidence="2" id="KW-0645">Protease</keyword>
<gene>
    <name evidence="7" type="ORF">CLV30_10444</name>
</gene>
<dbReference type="InterPro" id="IPR047217">
    <property type="entry name" value="S49_SppA_67K_type_N"/>
</dbReference>
<dbReference type="InterPro" id="IPR001907">
    <property type="entry name" value="ClpP"/>
</dbReference>
<feature type="active site" description="Nucleophile" evidence="5">
    <location>
        <position position="369"/>
    </location>
</feature>
<dbReference type="InterPro" id="IPR004634">
    <property type="entry name" value="Pept_S49_pIV"/>
</dbReference>
<evidence type="ECO:0000313" key="7">
    <source>
        <dbReference type="EMBL" id="PSL05181.1"/>
    </source>
</evidence>
<accession>A0A2P8E6S5</accession>
<dbReference type="InterPro" id="IPR047272">
    <property type="entry name" value="S49_SppA_C"/>
</dbReference>
<evidence type="ECO:0000256" key="5">
    <source>
        <dbReference type="PIRSR" id="PIRSR001217-1"/>
    </source>
</evidence>
<name>A0A2P8E6S5_9ACTN</name>
<feature type="domain" description="Peptidase S49" evidence="6">
    <location>
        <begin position="96"/>
        <end position="252"/>
    </location>
</feature>
<feature type="domain" description="Peptidase S49" evidence="6">
    <location>
        <begin position="353"/>
        <end position="503"/>
    </location>
</feature>
<reference evidence="7 8" key="1">
    <citation type="submission" date="2018-03" db="EMBL/GenBank/DDBJ databases">
        <title>Genomic Encyclopedia of Archaeal and Bacterial Type Strains, Phase II (KMG-II): from individual species to whole genera.</title>
        <authorList>
            <person name="Goeker M."/>
        </authorList>
    </citation>
    <scope>NUCLEOTIDE SEQUENCE [LARGE SCALE GENOMIC DNA]</scope>
    <source>
        <strain evidence="7 8">DSM 45211</strain>
    </source>
</reference>
<dbReference type="PRINTS" id="PR00127">
    <property type="entry name" value="CLPPROTEASEP"/>
</dbReference>
<evidence type="ECO:0000259" key="6">
    <source>
        <dbReference type="Pfam" id="PF01343"/>
    </source>
</evidence>
<dbReference type="InterPro" id="IPR029045">
    <property type="entry name" value="ClpP/crotonase-like_dom_sf"/>
</dbReference>
<dbReference type="AlphaFoldDB" id="A0A2P8E6S5"/>
<keyword evidence="8" id="KW-1185">Reference proteome</keyword>
<dbReference type="PIRSF" id="PIRSF001217">
    <property type="entry name" value="Protease_4_SppA"/>
    <property type="match status" value="1"/>
</dbReference>
<evidence type="ECO:0000256" key="1">
    <source>
        <dbReference type="ARBA" id="ARBA00008683"/>
    </source>
</evidence>
<keyword evidence="3" id="KW-0378">Hydrolase</keyword>
<dbReference type="GO" id="GO:0004252">
    <property type="term" value="F:serine-type endopeptidase activity"/>
    <property type="evidence" value="ECO:0007669"/>
    <property type="project" value="InterPro"/>
</dbReference>
<organism evidence="7 8">
    <name type="scientific">Haloactinopolyspora alba</name>
    <dbReference type="NCBI Taxonomy" id="648780"/>
    <lineage>
        <taxon>Bacteria</taxon>
        <taxon>Bacillati</taxon>
        <taxon>Actinomycetota</taxon>
        <taxon>Actinomycetes</taxon>
        <taxon>Jiangellales</taxon>
        <taxon>Jiangellaceae</taxon>
        <taxon>Haloactinopolyspora</taxon>
    </lineage>
</organism>
<dbReference type="CDD" id="cd07023">
    <property type="entry name" value="S49_Sppa_N_C"/>
    <property type="match status" value="1"/>
</dbReference>
<comment type="caution">
    <text evidence="7">The sequence shown here is derived from an EMBL/GenBank/DDBJ whole genome shotgun (WGS) entry which is preliminary data.</text>
</comment>
<dbReference type="SUPFAM" id="SSF52096">
    <property type="entry name" value="ClpP/crotonase"/>
    <property type="match status" value="2"/>
</dbReference>
<dbReference type="CDD" id="cd07018">
    <property type="entry name" value="S49_SppA_67K_type"/>
    <property type="match status" value="1"/>
</dbReference>
<dbReference type="InterPro" id="IPR002142">
    <property type="entry name" value="Peptidase_S49"/>
</dbReference>
<evidence type="ECO:0000256" key="4">
    <source>
        <dbReference type="ARBA" id="ARBA00022825"/>
    </source>
</evidence>
<protein>
    <submittedName>
        <fullName evidence="7">Signal peptide peptidase A</fullName>
    </submittedName>
</protein>
<keyword evidence="4" id="KW-0720">Serine protease</keyword>
<dbReference type="Pfam" id="PF01343">
    <property type="entry name" value="Peptidase_S49"/>
    <property type="match status" value="2"/>
</dbReference>
<dbReference type="OrthoDB" id="9764363at2"/>
<dbReference type="Proteomes" id="UP000243528">
    <property type="component" value="Unassembled WGS sequence"/>
</dbReference>
<evidence type="ECO:0000256" key="2">
    <source>
        <dbReference type="ARBA" id="ARBA00022670"/>
    </source>
</evidence>